<keyword evidence="1" id="KW-0677">Repeat</keyword>
<sequence>MIPDQRTRKLSSLSSQGDQDSSRCSISAYAANYSRQFVGTAENVNFYGDATQLLNDSHLPCVKDARFNSIADSEESPYCLENTRVQILEGIDHWANDREGPCIFWMSGLAGTGKSTIARMVARKYDDENRLGASFFFSVLHRDTKRTTSFVTTIARQLADADPSLRHEIQNSVRQRKDIANYSLEDQWRRLVLESLSKIKPEPGRLPYILVIDAFLAMICLLPIISCVESSYQKTSSDI</sequence>
<reference evidence="5 6" key="1">
    <citation type="submission" date="2018-02" db="EMBL/GenBank/DDBJ databases">
        <title>The genomes of Aspergillus section Nigri reveals drivers in fungal speciation.</title>
        <authorList>
            <consortium name="DOE Joint Genome Institute"/>
            <person name="Vesth T.C."/>
            <person name="Nybo J."/>
            <person name="Theobald S."/>
            <person name="Brandl J."/>
            <person name="Frisvad J.C."/>
            <person name="Nielsen K.F."/>
            <person name="Lyhne E.K."/>
            <person name="Kogle M.E."/>
            <person name="Kuo A."/>
            <person name="Riley R."/>
            <person name="Clum A."/>
            <person name="Nolan M."/>
            <person name="Lipzen A."/>
            <person name="Salamov A."/>
            <person name="Henrissat B."/>
            <person name="Wiebenga A."/>
            <person name="De vries R.P."/>
            <person name="Grigoriev I.V."/>
            <person name="Mortensen U.H."/>
            <person name="Andersen M.R."/>
            <person name="Baker S.E."/>
        </authorList>
    </citation>
    <scope>NUCLEOTIDE SEQUENCE [LARGE SCALE GENOMIC DNA]</scope>
    <source>
        <strain evidence="5 6">CBS 313.89</strain>
    </source>
</reference>
<evidence type="ECO:0000256" key="1">
    <source>
        <dbReference type="ARBA" id="ARBA00022737"/>
    </source>
</evidence>
<feature type="domain" description="Nephrocystin 3-like N-terminal" evidence="4">
    <location>
        <begin position="91"/>
        <end position="214"/>
    </location>
</feature>
<name>A0A8G1RHM5_9EURO</name>
<dbReference type="Gene3D" id="3.40.50.300">
    <property type="entry name" value="P-loop containing nucleotide triphosphate hydrolases"/>
    <property type="match status" value="1"/>
</dbReference>
<evidence type="ECO:0000313" key="5">
    <source>
        <dbReference type="EMBL" id="RAK74077.1"/>
    </source>
</evidence>
<dbReference type="Proteomes" id="UP000249789">
    <property type="component" value="Unassembled WGS sequence"/>
</dbReference>
<gene>
    <name evidence="5" type="ORF">BO72DRAFT_214856</name>
</gene>
<dbReference type="InterPro" id="IPR056884">
    <property type="entry name" value="NPHP3-like_N"/>
</dbReference>
<dbReference type="InterPro" id="IPR027417">
    <property type="entry name" value="P-loop_NTPase"/>
</dbReference>
<dbReference type="EMBL" id="KZ824672">
    <property type="protein sequence ID" value="RAK74077.1"/>
    <property type="molecule type" value="Genomic_DNA"/>
</dbReference>
<evidence type="ECO:0000313" key="6">
    <source>
        <dbReference type="Proteomes" id="UP000249789"/>
    </source>
</evidence>
<feature type="region of interest" description="Disordered" evidence="2">
    <location>
        <begin position="1"/>
        <end position="21"/>
    </location>
</feature>
<proteinExistence type="predicted"/>
<evidence type="ECO:0000256" key="3">
    <source>
        <dbReference type="SAM" id="Phobius"/>
    </source>
</evidence>
<organism evidence="5 6">
    <name type="scientific">Aspergillus fijiensis CBS 313.89</name>
    <dbReference type="NCBI Taxonomy" id="1448319"/>
    <lineage>
        <taxon>Eukaryota</taxon>
        <taxon>Fungi</taxon>
        <taxon>Dikarya</taxon>
        <taxon>Ascomycota</taxon>
        <taxon>Pezizomycotina</taxon>
        <taxon>Eurotiomycetes</taxon>
        <taxon>Eurotiomycetidae</taxon>
        <taxon>Eurotiales</taxon>
        <taxon>Aspergillaceae</taxon>
        <taxon>Aspergillus</taxon>
    </lineage>
</organism>
<dbReference type="OrthoDB" id="674604at2759"/>
<feature type="compositionally biased region" description="Low complexity" evidence="2">
    <location>
        <begin position="10"/>
        <end position="19"/>
    </location>
</feature>
<dbReference type="AlphaFoldDB" id="A0A8G1RHM5"/>
<protein>
    <recommendedName>
        <fullName evidence="4">Nephrocystin 3-like N-terminal domain-containing protein</fullName>
    </recommendedName>
</protein>
<dbReference type="Pfam" id="PF24883">
    <property type="entry name" value="NPHP3_N"/>
    <property type="match status" value="1"/>
</dbReference>
<dbReference type="GeneID" id="63857044"/>
<dbReference type="RefSeq" id="XP_040798087.1">
    <property type="nucleotide sequence ID" value="XM_040939711.1"/>
</dbReference>
<evidence type="ECO:0000256" key="2">
    <source>
        <dbReference type="SAM" id="MobiDB-lite"/>
    </source>
</evidence>
<accession>A0A8G1RHM5</accession>
<keyword evidence="3" id="KW-1133">Transmembrane helix</keyword>
<feature type="transmembrane region" description="Helical" evidence="3">
    <location>
        <begin position="206"/>
        <end position="225"/>
    </location>
</feature>
<dbReference type="SUPFAM" id="SSF52540">
    <property type="entry name" value="P-loop containing nucleoside triphosphate hydrolases"/>
    <property type="match status" value="1"/>
</dbReference>
<keyword evidence="3" id="KW-0472">Membrane</keyword>
<keyword evidence="3" id="KW-0812">Transmembrane</keyword>
<dbReference type="VEuPathDB" id="FungiDB:BO72DRAFT_214856"/>
<keyword evidence="6" id="KW-1185">Reference proteome</keyword>
<evidence type="ECO:0000259" key="4">
    <source>
        <dbReference type="Pfam" id="PF24883"/>
    </source>
</evidence>